<dbReference type="InterPro" id="IPR036640">
    <property type="entry name" value="ABC1_TM_sf"/>
</dbReference>
<evidence type="ECO:0000313" key="6">
    <source>
        <dbReference type="EMBL" id="PZM10985.1"/>
    </source>
</evidence>
<keyword evidence="7" id="KW-1185">Reference proteome</keyword>
<keyword evidence="4 5" id="KW-0472">Membrane</keyword>
<evidence type="ECO:0000256" key="4">
    <source>
        <dbReference type="ARBA" id="ARBA00023136"/>
    </source>
</evidence>
<dbReference type="SUPFAM" id="SSF90123">
    <property type="entry name" value="ABC transporter transmembrane region"/>
    <property type="match status" value="1"/>
</dbReference>
<sequence length="149" mass="15919">MVTMSVAIFALGTAPLEVQRRIVNTSTTTGSFTTIALLALVYLALNLSEGLIKVVFNPYTIGIGERAIQWLRLFVLRKSEGGGILFPGMANQAIQLSIVLDEAEPVGGFVGSRLTQPILQGGILVCGYLFYLQPLIVAVVLLPQVGFAP</sequence>
<keyword evidence="3 5" id="KW-1133">Transmembrane helix</keyword>
<comment type="caution">
    <text evidence="6">The sequence shown here is derived from an EMBL/GenBank/DDBJ whole genome shotgun (WGS) entry which is preliminary data.</text>
</comment>
<dbReference type="AlphaFoldDB" id="A0A2W4CKJ2"/>
<keyword evidence="2 5" id="KW-0812">Transmembrane</keyword>
<evidence type="ECO:0000256" key="1">
    <source>
        <dbReference type="ARBA" id="ARBA00004651"/>
    </source>
</evidence>
<reference evidence="6 7" key="1">
    <citation type="journal article" date="2018" name="Sci. Rep.">
        <title>Rhizobium tumorigenes sp. nov., a novel plant tumorigenic bacterium isolated from cane gall tumors on thornless blackberry.</title>
        <authorList>
            <person name="Kuzmanovi N."/>
            <person name="Smalla K."/>
            <person name="Gronow S."/>
            <person name="PuBawska J."/>
        </authorList>
    </citation>
    <scope>NUCLEOTIDE SEQUENCE [LARGE SCALE GENOMIC DNA]</scope>
    <source>
        <strain evidence="6 7">CCBAU 85046</strain>
    </source>
</reference>
<accession>A0A2W4CKJ2</accession>
<evidence type="ECO:0000313" key="7">
    <source>
        <dbReference type="Proteomes" id="UP000248925"/>
    </source>
</evidence>
<protein>
    <submittedName>
        <fullName evidence="6">Uncharacterized protein</fullName>
    </submittedName>
</protein>
<proteinExistence type="predicted"/>
<dbReference type="EMBL" id="PCDP01000041">
    <property type="protein sequence ID" value="PZM10985.1"/>
    <property type="molecule type" value="Genomic_DNA"/>
</dbReference>
<dbReference type="RefSeq" id="WP_111162311.1">
    <property type="nucleotide sequence ID" value="NZ_PCDP01000041.1"/>
</dbReference>
<feature type="transmembrane region" description="Helical" evidence="5">
    <location>
        <begin position="122"/>
        <end position="142"/>
    </location>
</feature>
<organism evidence="6 7">
    <name type="scientific">Rhizobium tubonense</name>
    <dbReference type="NCBI Taxonomy" id="484088"/>
    <lineage>
        <taxon>Bacteria</taxon>
        <taxon>Pseudomonadati</taxon>
        <taxon>Pseudomonadota</taxon>
        <taxon>Alphaproteobacteria</taxon>
        <taxon>Hyphomicrobiales</taxon>
        <taxon>Rhizobiaceae</taxon>
        <taxon>Rhizobium/Agrobacterium group</taxon>
        <taxon>Rhizobium</taxon>
    </lineage>
</organism>
<name>A0A2W4CKJ2_9HYPH</name>
<evidence type="ECO:0000256" key="2">
    <source>
        <dbReference type="ARBA" id="ARBA00022692"/>
    </source>
</evidence>
<gene>
    <name evidence="6" type="ORF">CPY51_21600</name>
</gene>
<dbReference type="OrthoDB" id="9760920at2"/>
<comment type="subcellular location">
    <subcellularLocation>
        <location evidence="1">Cell membrane</location>
        <topology evidence="1">Multi-pass membrane protein</topology>
    </subcellularLocation>
</comment>
<feature type="transmembrane region" description="Helical" evidence="5">
    <location>
        <begin position="30"/>
        <end position="47"/>
    </location>
</feature>
<evidence type="ECO:0000256" key="5">
    <source>
        <dbReference type="SAM" id="Phobius"/>
    </source>
</evidence>
<dbReference type="Proteomes" id="UP000248925">
    <property type="component" value="Unassembled WGS sequence"/>
</dbReference>
<dbReference type="GO" id="GO:0005524">
    <property type="term" value="F:ATP binding"/>
    <property type="evidence" value="ECO:0007669"/>
    <property type="project" value="InterPro"/>
</dbReference>
<dbReference type="GO" id="GO:0005886">
    <property type="term" value="C:plasma membrane"/>
    <property type="evidence" value="ECO:0007669"/>
    <property type="project" value="UniProtKB-SubCell"/>
</dbReference>
<evidence type="ECO:0000256" key="3">
    <source>
        <dbReference type="ARBA" id="ARBA00022989"/>
    </source>
</evidence>